<accession>A0A4P9W042</accession>
<evidence type="ECO:0000256" key="2">
    <source>
        <dbReference type="SAM" id="MobiDB-lite"/>
    </source>
</evidence>
<organism evidence="3 4">
    <name type="scientific">Blyttiomyces helicus</name>
    <dbReference type="NCBI Taxonomy" id="388810"/>
    <lineage>
        <taxon>Eukaryota</taxon>
        <taxon>Fungi</taxon>
        <taxon>Fungi incertae sedis</taxon>
        <taxon>Chytridiomycota</taxon>
        <taxon>Chytridiomycota incertae sedis</taxon>
        <taxon>Chytridiomycetes</taxon>
        <taxon>Chytridiomycetes incertae sedis</taxon>
        <taxon>Blyttiomyces</taxon>
    </lineage>
</organism>
<feature type="non-terminal residue" evidence="3">
    <location>
        <position position="573"/>
    </location>
</feature>
<keyword evidence="4" id="KW-1185">Reference proteome</keyword>
<evidence type="ECO:0000313" key="4">
    <source>
        <dbReference type="Proteomes" id="UP000269721"/>
    </source>
</evidence>
<dbReference type="AlphaFoldDB" id="A0A4P9W042"/>
<dbReference type="EMBL" id="ML000570">
    <property type="protein sequence ID" value="RKO84038.1"/>
    <property type="molecule type" value="Genomic_DNA"/>
</dbReference>
<dbReference type="Proteomes" id="UP000269721">
    <property type="component" value="Unassembled WGS sequence"/>
</dbReference>
<keyword evidence="1" id="KW-0175">Coiled coil</keyword>
<sequence>MITPLPLKESRDRYATDLADEGGSLIQDAAPPLASWRRSSGGTVAPSAEPEANGSQGAAVSSRRDSYATTPRATPFRSTPGADGADLSLHGMLVEARNECLSLRALNVRLLTSNEELRTRLGVFSDAFVDHEVGYEKERADSEFDQELARRIEGIKREAAERQEDLQQARRSLAARARHPETEDIGVQHDAVSPLVRDLRAELRDKDTVISRMQEELQQLFGSEDLGSSRGSGSSVDIAGADAISRLLERCRRHVHSSNDAFRRLRADLEERDHRAATIREDAANAVLHEVSTTRRELEAKHHQALDSLRTAHAREIATISNAHDATLAALRRDLDAALARPAVSPHTATIESLQSLYPSQFAQLAQSNASRIATLEADHAIALDTVRDRAEASVRDAVSRSHREAARFKEQFTAAYHTAIARLKDKYMRLAEAKEEEHKREMQDMAELNRREVDEAVREGIEKGRREAEDAAAAAVRRWGEDREEVDRLRERIAELEDTLTQTKLAHNQALLDTKHRSAKDLQESLQRMKTRYIETLQTMRDDLARHKSAAKQRFDAEWIRREAEIDRRWIA</sequence>
<reference evidence="4" key="1">
    <citation type="journal article" date="2018" name="Nat. Microbiol.">
        <title>Leveraging single-cell genomics to expand the fungal tree of life.</title>
        <authorList>
            <person name="Ahrendt S.R."/>
            <person name="Quandt C.A."/>
            <person name="Ciobanu D."/>
            <person name="Clum A."/>
            <person name="Salamov A."/>
            <person name="Andreopoulos B."/>
            <person name="Cheng J.F."/>
            <person name="Woyke T."/>
            <person name="Pelin A."/>
            <person name="Henrissat B."/>
            <person name="Reynolds N.K."/>
            <person name="Benny G.L."/>
            <person name="Smith M.E."/>
            <person name="James T.Y."/>
            <person name="Grigoriev I.V."/>
        </authorList>
    </citation>
    <scope>NUCLEOTIDE SEQUENCE [LARGE SCALE GENOMIC DNA]</scope>
</reference>
<evidence type="ECO:0000256" key="1">
    <source>
        <dbReference type="SAM" id="Coils"/>
    </source>
</evidence>
<feature type="coiled-coil region" evidence="1">
    <location>
        <begin position="421"/>
        <end position="507"/>
    </location>
</feature>
<feature type="coiled-coil region" evidence="1">
    <location>
        <begin position="152"/>
        <end position="216"/>
    </location>
</feature>
<proteinExistence type="predicted"/>
<evidence type="ECO:0000313" key="3">
    <source>
        <dbReference type="EMBL" id="RKO84038.1"/>
    </source>
</evidence>
<feature type="region of interest" description="Disordered" evidence="2">
    <location>
        <begin position="1"/>
        <end position="82"/>
    </location>
</feature>
<dbReference type="OrthoDB" id="2162244at2759"/>
<gene>
    <name evidence="3" type="ORF">BDK51DRAFT_34285</name>
</gene>
<name>A0A4P9W042_9FUNG</name>
<protein>
    <submittedName>
        <fullName evidence="3">Uncharacterized protein</fullName>
    </submittedName>
</protein>